<protein>
    <submittedName>
        <fullName evidence="1">Uncharacterized protein</fullName>
    </submittedName>
</protein>
<dbReference type="Proteomes" id="UP001177023">
    <property type="component" value="Unassembled WGS sequence"/>
</dbReference>
<evidence type="ECO:0000313" key="2">
    <source>
        <dbReference type="Proteomes" id="UP001177023"/>
    </source>
</evidence>
<organism evidence="1 2">
    <name type="scientific">Mesorhabditis spiculigera</name>
    <dbReference type="NCBI Taxonomy" id="96644"/>
    <lineage>
        <taxon>Eukaryota</taxon>
        <taxon>Metazoa</taxon>
        <taxon>Ecdysozoa</taxon>
        <taxon>Nematoda</taxon>
        <taxon>Chromadorea</taxon>
        <taxon>Rhabditida</taxon>
        <taxon>Rhabditina</taxon>
        <taxon>Rhabditomorpha</taxon>
        <taxon>Rhabditoidea</taxon>
        <taxon>Rhabditidae</taxon>
        <taxon>Mesorhabditinae</taxon>
        <taxon>Mesorhabditis</taxon>
    </lineage>
</organism>
<reference evidence="1" key="1">
    <citation type="submission" date="2023-06" db="EMBL/GenBank/DDBJ databases">
        <authorList>
            <person name="Delattre M."/>
        </authorList>
    </citation>
    <scope>NUCLEOTIDE SEQUENCE</scope>
    <source>
        <strain evidence="1">AF72</strain>
    </source>
</reference>
<dbReference type="EMBL" id="CATQJA010000714">
    <property type="protein sequence ID" value="CAJ0563441.1"/>
    <property type="molecule type" value="Genomic_DNA"/>
</dbReference>
<gene>
    <name evidence="1" type="ORF">MSPICULIGERA_LOCUS2442</name>
</gene>
<accession>A0AA36C8L4</accession>
<sequence length="144" mass="15987">MIPGDTVPGQLLLSKEKWDLHRADQPSSVWLPIDLFWYSKTLSSPANDQGRVGELAGETKTACTSSLLYQWAADAQLCVLDKLKCKASLTPVCEERKCPIGSAFLWSTRYLSHQLPANGCIAPVQTKTNRILYLCQLSGDKYLL</sequence>
<dbReference type="AlphaFoldDB" id="A0AA36C8L4"/>
<evidence type="ECO:0000313" key="1">
    <source>
        <dbReference type="EMBL" id="CAJ0563441.1"/>
    </source>
</evidence>
<comment type="caution">
    <text evidence="1">The sequence shown here is derived from an EMBL/GenBank/DDBJ whole genome shotgun (WGS) entry which is preliminary data.</text>
</comment>
<name>A0AA36C8L4_9BILA</name>
<feature type="non-terminal residue" evidence="1">
    <location>
        <position position="1"/>
    </location>
</feature>
<keyword evidence="2" id="KW-1185">Reference proteome</keyword>
<proteinExistence type="predicted"/>